<gene>
    <name evidence="3" type="ORF">HF995_08860</name>
</gene>
<dbReference type="RefSeq" id="WP_168447413.1">
    <property type="nucleotide sequence ID" value="NZ_JAAXOW010000002.1"/>
</dbReference>
<evidence type="ECO:0000256" key="1">
    <source>
        <dbReference type="SAM" id="MobiDB-lite"/>
    </source>
</evidence>
<organism evidence="3 4">
    <name type="scientific">Sanguibacter hominis ATCC BAA-789</name>
    <dbReference type="NCBI Taxonomy" id="1312740"/>
    <lineage>
        <taxon>Bacteria</taxon>
        <taxon>Bacillati</taxon>
        <taxon>Actinomycetota</taxon>
        <taxon>Actinomycetes</taxon>
        <taxon>Micrococcales</taxon>
        <taxon>Sanguibacteraceae</taxon>
        <taxon>Sanguibacter</taxon>
    </lineage>
</organism>
<evidence type="ECO:0000256" key="2">
    <source>
        <dbReference type="SAM" id="Phobius"/>
    </source>
</evidence>
<feature type="transmembrane region" description="Helical" evidence="2">
    <location>
        <begin position="6"/>
        <end position="26"/>
    </location>
</feature>
<evidence type="ECO:0000313" key="4">
    <source>
        <dbReference type="Proteomes" id="UP000774283"/>
    </source>
</evidence>
<protein>
    <submittedName>
        <fullName evidence="3">DUF948 domain-containing protein</fullName>
    </submittedName>
</protein>
<name>A0A9X5FFX8_9MICO</name>
<dbReference type="EMBL" id="JAAXOW010000002">
    <property type="protein sequence ID" value="NKX93376.1"/>
    <property type="molecule type" value="Genomic_DNA"/>
</dbReference>
<sequence length="145" mass="15021">MIGDIAGLIAAVAFVALVGLLAVPLLKLGRVFDEARESIKDLTEHSVPILDEAVETVAGTNAQLAKVDTITTSAAQVSENVSALAALYSSVLGGPLIKVASAAYGLQKASSRAWSRMRGVDPDDTPAPEPTLRPEGGTTRRKGAR</sequence>
<dbReference type="InterPro" id="IPR009293">
    <property type="entry name" value="UPF0478"/>
</dbReference>
<comment type="caution">
    <text evidence="3">The sequence shown here is derived from an EMBL/GenBank/DDBJ whole genome shotgun (WGS) entry which is preliminary data.</text>
</comment>
<keyword evidence="2" id="KW-1133">Transmembrane helix</keyword>
<accession>A0A9X5FFX8</accession>
<keyword evidence="4" id="KW-1185">Reference proteome</keyword>
<evidence type="ECO:0000313" key="3">
    <source>
        <dbReference type="EMBL" id="NKX93376.1"/>
    </source>
</evidence>
<dbReference type="Proteomes" id="UP000774283">
    <property type="component" value="Unassembled WGS sequence"/>
</dbReference>
<dbReference type="AlphaFoldDB" id="A0A9X5FFX8"/>
<keyword evidence="2" id="KW-0472">Membrane</keyword>
<dbReference type="Pfam" id="PF06103">
    <property type="entry name" value="DUF948"/>
    <property type="match status" value="1"/>
</dbReference>
<reference evidence="3 4" key="1">
    <citation type="submission" date="2020-04" db="EMBL/GenBank/DDBJ databases">
        <title>MicrobeNet Type strains.</title>
        <authorList>
            <person name="Nicholson A.C."/>
        </authorList>
    </citation>
    <scope>NUCLEOTIDE SEQUENCE [LARGE SCALE GENOMIC DNA]</scope>
    <source>
        <strain evidence="3 4">ATCC BAA-789</strain>
    </source>
</reference>
<feature type="region of interest" description="Disordered" evidence="1">
    <location>
        <begin position="115"/>
        <end position="145"/>
    </location>
</feature>
<keyword evidence="2" id="KW-0812">Transmembrane</keyword>
<proteinExistence type="predicted"/>